<reference evidence="2 3" key="1">
    <citation type="journal article" date="2006" name="DNA Res.">
        <title>Genome sequence of the cat pathogen, Chlamydophila felis.</title>
        <authorList>
            <person name="Azuma Y."/>
            <person name="Hirakawa H."/>
            <person name="Yamashita A."/>
            <person name="Cai Y."/>
            <person name="Rahman M.A."/>
            <person name="Suzuki H."/>
            <person name="Mitaku S."/>
            <person name="Toh H."/>
            <person name="Goto S."/>
            <person name="Murakami T."/>
            <person name="Sugi K."/>
            <person name="Hayashi H."/>
            <person name="Fukushi H."/>
            <person name="Hattori M."/>
            <person name="Kuhara S."/>
            <person name="Shirai M."/>
        </authorList>
    </citation>
    <scope>NUCLEOTIDE SEQUENCE [LARGE SCALE GENOMIC DNA]</scope>
    <source>
        <strain evidence="2 3">Fe/C-56</strain>
    </source>
</reference>
<dbReference type="KEGG" id="cfe:BAE81523.1"/>
<dbReference type="Proteomes" id="UP000001260">
    <property type="component" value="Chromosome"/>
</dbReference>
<evidence type="ECO:0000313" key="2">
    <source>
        <dbReference type="EMBL" id="BAE81523.1"/>
    </source>
</evidence>
<dbReference type="HOGENOM" id="CLU_190516_0_0_0"/>
<gene>
    <name evidence="2" type="ordered locus">CF0751</name>
</gene>
<dbReference type="AlphaFoldDB" id="Q253L5"/>
<evidence type="ECO:0000256" key="1">
    <source>
        <dbReference type="SAM" id="Coils"/>
    </source>
</evidence>
<sequence>MTNKDIKNTSIIYLKKFICNIVCLVDEFLESLEKHCKSLLSQEECDQALTLLIEELQKYKENLDSVAIDPSHPLNNLVKTTKTDLLK</sequence>
<dbReference type="EMBL" id="AP006861">
    <property type="protein sequence ID" value="BAE81523.1"/>
    <property type="molecule type" value="Genomic_DNA"/>
</dbReference>
<organism evidence="2 3">
    <name type="scientific">Chlamydia felis (strain Fe/C-56)</name>
    <name type="common">Chlamydophila felis</name>
    <dbReference type="NCBI Taxonomy" id="264202"/>
    <lineage>
        <taxon>Bacteria</taxon>
        <taxon>Pseudomonadati</taxon>
        <taxon>Chlamydiota</taxon>
        <taxon>Chlamydiia</taxon>
        <taxon>Chlamydiales</taxon>
        <taxon>Chlamydiaceae</taxon>
        <taxon>Chlamydia/Chlamydophila group</taxon>
        <taxon>Chlamydia</taxon>
    </lineage>
</organism>
<feature type="coiled-coil region" evidence="1">
    <location>
        <begin position="42"/>
        <end position="69"/>
    </location>
</feature>
<keyword evidence="1" id="KW-0175">Coiled coil</keyword>
<accession>Q253L5</accession>
<keyword evidence="3" id="KW-1185">Reference proteome</keyword>
<proteinExistence type="predicted"/>
<name>Q253L5_CHLFF</name>
<evidence type="ECO:0000313" key="3">
    <source>
        <dbReference type="Proteomes" id="UP000001260"/>
    </source>
</evidence>
<dbReference type="OrthoDB" id="18211at2"/>
<dbReference type="RefSeq" id="WP_011458301.1">
    <property type="nucleotide sequence ID" value="NC_007899.1"/>
</dbReference>
<protein>
    <submittedName>
        <fullName evidence="2">Uncharacterized protein</fullName>
    </submittedName>
</protein>